<dbReference type="Gene3D" id="2.40.50.140">
    <property type="entry name" value="Nucleic acid-binding proteins"/>
    <property type="match status" value="1"/>
</dbReference>
<comment type="caution">
    <text evidence="2">The sequence shown here is derived from an EMBL/GenBank/DDBJ whole genome shotgun (WGS) entry which is preliminary data.</text>
</comment>
<dbReference type="Proteomes" id="UP000823775">
    <property type="component" value="Unassembled WGS sequence"/>
</dbReference>
<protein>
    <recommendedName>
        <fullName evidence="4">Replication factor A C-terminal domain-containing protein</fullName>
    </recommendedName>
</protein>
<sequence>MMTSDVHFVNSIESEMLFPLGKHIRFAFTALRMNSRGPCDVVAVAGTKQSATAARDCCSGSVMEIRSPLQRKIDNFIGRSLPFQLISSKTRPTIVQNLISGDSHHFLADSWANSYDGTKAYCRCDHTANCGMDVQDSGATLLRQLHEHPIILAKRIGVTEYRGECNHFVRSKVRREVHCLNCDQHKILVPRCHFELNITDDSGTLTAIVSETLGERLLSVTAEQIYETVDIKNELLPIAHIKQQLAHKVFSLQLQKSLFRIPDQKPGTLIISSLIEKEDMFSPKFPLSMLSDETSKKSKITPSTPTKKQ</sequence>
<feature type="compositionally biased region" description="Low complexity" evidence="1">
    <location>
        <begin position="300"/>
        <end position="309"/>
    </location>
</feature>
<organism evidence="2 3">
    <name type="scientific">Datura stramonium</name>
    <name type="common">Jimsonweed</name>
    <name type="synonym">Common thornapple</name>
    <dbReference type="NCBI Taxonomy" id="4076"/>
    <lineage>
        <taxon>Eukaryota</taxon>
        <taxon>Viridiplantae</taxon>
        <taxon>Streptophyta</taxon>
        <taxon>Embryophyta</taxon>
        <taxon>Tracheophyta</taxon>
        <taxon>Spermatophyta</taxon>
        <taxon>Magnoliopsida</taxon>
        <taxon>eudicotyledons</taxon>
        <taxon>Gunneridae</taxon>
        <taxon>Pentapetalae</taxon>
        <taxon>asterids</taxon>
        <taxon>lamiids</taxon>
        <taxon>Solanales</taxon>
        <taxon>Solanaceae</taxon>
        <taxon>Solanoideae</taxon>
        <taxon>Datureae</taxon>
        <taxon>Datura</taxon>
    </lineage>
</organism>
<dbReference type="InterPro" id="IPR012340">
    <property type="entry name" value="NA-bd_OB-fold"/>
</dbReference>
<evidence type="ECO:0000313" key="2">
    <source>
        <dbReference type="EMBL" id="MCD9639917.1"/>
    </source>
</evidence>
<evidence type="ECO:0008006" key="4">
    <source>
        <dbReference type="Google" id="ProtNLM"/>
    </source>
</evidence>
<feature type="region of interest" description="Disordered" evidence="1">
    <location>
        <begin position="287"/>
        <end position="309"/>
    </location>
</feature>
<dbReference type="EMBL" id="JACEIK010003019">
    <property type="protein sequence ID" value="MCD9639917.1"/>
    <property type="molecule type" value="Genomic_DNA"/>
</dbReference>
<accession>A0ABS8UYT1</accession>
<evidence type="ECO:0000256" key="1">
    <source>
        <dbReference type="SAM" id="MobiDB-lite"/>
    </source>
</evidence>
<evidence type="ECO:0000313" key="3">
    <source>
        <dbReference type="Proteomes" id="UP000823775"/>
    </source>
</evidence>
<keyword evidence="3" id="KW-1185">Reference proteome</keyword>
<name>A0ABS8UYT1_DATST</name>
<proteinExistence type="predicted"/>
<gene>
    <name evidence="2" type="ORF">HAX54_024872</name>
</gene>
<reference evidence="2 3" key="1">
    <citation type="journal article" date="2021" name="BMC Genomics">
        <title>Datura genome reveals duplications of psychoactive alkaloid biosynthetic genes and high mutation rate following tissue culture.</title>
        <authorList>
            <person name="Rajewski A."/>
            <person name="Carter-House D."/>
            <person name="Stajich J."/>
            <person name="Litt A."/>
        </authorList>
    </citation>
    <scope>NUCLEOTIDE SEQUENCE [LARGE SCALE GENOMIC DNA]</scope>
    <source>
        <strain evidence="2">AR-01</strain>
    </source>
</reference>